<keyword evidence="2" id="KW-0813">Transport</keyword>
<keyword evidence="9 11" id="KW-0472">Membrane</keyword>
<keyword evidence="15" id="KW-0808">Transferase</keyword>
<accession>A0ABT9A1V5</accession>
<dbReference type="InterPro" id="IPR011662">
    <property type="entry name" value="Secretin/TonB_short_N"/>
</dbReference>
<evidence type="ECO:0000256" key="4">
    <source>
        <dbReference type="ARBA" id="ARBA00022496"/>
    </source>
</evidence>
<keyword evidence="3" id="KW-1134">Transmembrane beta strand</keyword>
<dbReference type="Pfam" id="PF07715">
    <property type="entry name" value="Plug"/>
    <property type="match status" value="1"/>
</dbReference>
<keyword evidence="4" id="KW-0410">Iron transport</keyword>
<keyword evidence="5" id="KW-0812">Transmembrane</keyword>
<keyword evidence="7" id="KW-0406">Ion transport</keyword>
<dbReference type="RefSeq" id="WP_304562263.1">
    <property type="nucleotide sequence ID" value="NZ_JAUQSZ010000011.1"/>
</dbReference>
<comment type="subcellular location">
    <subcellularLocation>
        <location evidence="1">Cell outer membrane</location>
        <topology evidence="1">Multi-pass membrane protein</topology>
    </subcellularLocation>
</comment>
<evidence type="ECO:0000259" key="14">
    <source>
        <dbReference type="SMART" id="SM00965"/>
    </source>
</evidence>
<dbReference type="InterPro" id="IPR039426">
    <property type="entry name" value="TonB-dep_rcpt-like"/>
</dbReference>
<keyword evidence="16" id="KW-1185">Reference proteome</keyword>
<feature type="signal peptide" evidence="13">
    <location>
        <begin position="1"/>
        <end position="30"/>
    </location>
</feature>
<evidence type="ECO:0000313" key="15">
    <source>
        <dbReference type="EMBL" id="MDO7843804.1"/>
    </source>
</evidence>
<dbReference type="EMBL" id="JAUQSZ010000011">
    <property type="protein sequence ID" value="MDO7843804.1"/>
    <property type="molecule type" value="Genomic_DNA"/>
</dbReference>
<name>A0ABT9A1V5_9SPHN</name>
<feature type="compositionally biased region" description="Pro residues" evidence="12">
    <location>
        <begin position="111"/>
        <end position="126"/>
    </location>
</feature>
<sequence length="790" mass="83272">MAITGLSRPWRAPGTSLAAAALCAATPCYARSAAIDIPAGTLDRALLALSSQSGVDIVSTEGGLKSRFVMRLRGRMTVSEALRRLLDGSGYHAQAMAAGYRIVAGSDARPAPRPPAPKPPRPPAPAAPADDVVVTASKQHVGLRRYPGSLMIIDANALHGLTGQPGDSDAIARALPVVEATQLGPGRNKLFVRGIADSSFNGATQSTASVYFGDVQLSYSGADPDIKLVDVSRLEILEGPQGTLYGAGSIGGIVRITPNPVDLTKVGGAIGLGGVATLHGTPGYDASAVLNLPIVKNVAGVRLVGYRMRDGGYIDDTKRGLTDINSTDTSGVRAEGRFDAGGGWSVEGGVLWQSIDTPDTQYAAVTGNRLTRASTIAQPFASEMLLGRVIVNKTWGSGLELSLATGLATYDLVEDFDATLPGGPPQRYDNQVGNWLLTHEARLSRSTANGSSWVLGLALLYDKNEQNRQVGPLDGSGEIVGVTNVAKSASAFGEITLPIGHRLRATMGLRGTIGRNEATPTFRTRSPFFPGRQTMRVDPTIAVNYRLSDNLSTYARFQTGYRTGGLAVSRLAGRTAEFNRDEIVMGELGFRLGTPGAGRIALGGAVAYAHWKNIQADLFDRQGRPFTINLGDARLLSVEGNVDWQPVRGLRAQLSALYTANEVSGPLADTSVRNNRRLAQVPSIAGSGSLSYAWAAGPGNGFEIASSVDFVGRAVLGTGDYLDVSHPAYAIVGAHVRWTRGPFVTTLAADNLLDSRADRFPFGNPFALGQRTQITPLRPLTVRLGTSFGF</sequence>
<keyword evidence="10" id="KW-0998">Cell outer membrane</keyword>
<feature type="region of interest" description="Disordered" evidence="12">
    <location>
        <begin position="106"/>
        <end position="128"/>
    </location>
</feature>
<evidence type="ECO:0000256" key="1">
    <source>
        <dbReference type="ARBA" id="ARBA00004571"/>
    </source>
</evidence>
<dbReference type="Gene3D" id="3.55.50.30">
    <property type="match status" value="1"/>
</dbReference>
<organism evidence="15 16">
    <name type="scientific">Sphingomonas immobilis</name>
    <dbReference type="NCBI Taxonomy" id="3063997"/>
    <lineage>
        <taxon>Bacteria</taxon>
        <taxon>Pseudomonadati</taxon>
        <taxon>Pseudomonadota</taxon>
        <taxon>Alphaproteobacteria</taxon>
        <taxon>Sphingomonadales</taxon>
        <taxon>Sphingomonadaceae</taxon>
        <taxon>Sphingomonas</taxon>
    </lineage>
</organism>
<evidence type="ECO:0000313" key="16">
    <source>
        <dbReference type="Proteomes" id="UP001176468"/>
    </source>
</evidence>
<evidence type="ECO:0000256" key="5">
    <source>
        <dbReference type="ARBA" id="ARBA00022692"/>
    </source>
</evidence>
<dbReference type="SMART" id="SM00965">
    <property type="entry name" value="STN"/>
    <property type="match status" value="1"/>
</dbReference>
<protein>
    <submittedName>
        <fullName evidence="15">TonB-dependent receptor</fullName>
    </submittedName>
</protein>
<dbReference type="PANTHER" id="PTHR32552:SF81">
    <property type="entry name" value="TONB-DEPENDENT OUTER MEMBRANE RECEPTOR"/>
    <property type="match status" value="1"/>
</dbReference>
<dbReference type="Gene3D" id="2.40.170.20">
    <property type="entry name" value="TonB-dependent receptor, beta-barrel domain"/>
    <property type="match status" value="1"/>
</dbReference>
<dbReference type="GO" id="GO:0016740">
    <property type="term" value="F:transferase activity"/>
    <property type="evidence" value="ECO:0007669"/>
    <property type="project" value="UniProtKB-KW"/>
</dbReference>
<evidence type="ECO:0000256" key="6">
    <source>
        <dbReference type="ARBA" id="ARBA00023004"/>
    </source>
</evidence>
<dbReference type="InterPro" id="IPR012910">
    <property type="entry name" value="Plug_dom"/>
</dbReference>
<evidence type="ECO:0000256" key="9">
    <source>
        <dbReference type="ARBA" id="ARBA00023136"/>
    </source>
</evidence>
<feature type="chain" id="PRO_5046509592" evidence="13">
    <location>
        <begin position="31"/>
        <end position="790"/>
    </location>
</feature>
<evidence type="ECO:0000256" key="11">
    <source>
        <dbReference type="RuleBase" id="RU003357"/>
    </source>
</evidence>
<gene>
    <name evidence="15" type="ORF">Q5H94_15840</name>
</gene>
<keyword evidence="6" id="KW-0408">Iron</keyword>
<dbReference type="Proteomes" id="UP001176468">
    <property type="component" value="Unassembled WGS sequence"/>
</dbReference>
<comment type="caution">
    <text evidence="15">The sequence shown here is derived from an EMBL/GenBank/DDBJ whole genome shotgun (WGS) entry which is preliminary data.</text>
</comment>
<keyword evidence="15" id="KW-0675">Receptor</keyword>
<dbReference type="Pfam" id="PF00593">
    <property type="entry name" value="TonB_dep_Rec_b-barrel"/>
    <property type="match status" value="1"/>
</dbReference>
<evidence type="ECO:0000256" key="3">
    <source>
        <dbReference type="ARBA" id="ARBA00022452"/>
    </source>
</evidence>
<dbReference type="SUPFAM" id="SSF56935">
    <property type="entry name" value="Porins"/>
    <property type="match status" value="1"/>
</dbReference>
<dbReference type="PANTHER" id="PTHR32552">
    <property type="entry name" value="FERRICHROME IRON RECEPTOR-RELATED"/>
    <property type="match status" value="1"/>
</dbReference>
<evidence type="ECO:0000256" key="12">
    <source>
        <dbReference type="SAM" id="MobiDB-lite"/>
    </source>
</evidence>
<evidence type="ECO:0000256" key="10">
    <source>
        <dbReference type="ARBA" id="ARBA00023237"/>
    </source>
</evidence>
<evidence type="ECO:0000256" key="8">
    <source>
        <dbReference type="ARBA" id="ARBA00023077"/>
    </source>
</evidence>
<proteinExistence type="inferred from homology"/>
<keyword evidence="8 11" id="KW-0798">TonB box</keyword>
<dbReference type="InterPro" id="IPR000531">
    <property type="entry name" value="Beta-barrel_TonB"/>
</dbReference>
<evidence type="ECO:0000256" key="13">
    <source>
        <dbReference type="SAM" id="SignalP"/>
    </source>
</evidence>
<evidence type="ECO:0000256" key="2">
    <source>
        <dbReference type="ARBA" id="ARBA00022448"/>
    </source>
</evidence>
<keyword evidence="13" id="KW-0732">Signal</keyword>
<feature type="domain" description="Secretin/TonB short N-terminal" evidence="14">
    <location>
        <begin position="55"/>
        <end position="105"/>
    </location>
</feature>
<comment type="similarity">
    <text evidence="11">Belongs to the TonB-dependent receptor family.</text>
</comment>
<dbReference type="InterPro" id="IPR036942">
    <property type="entry name" value="Beta-barrel_TonB_sf"/>
</dbReference>
<reference evidence="15" key="1">
    <citation type="submission" date="2023-07" db="EMBL/GenBank/DDBJ databases">
        <authorList>
            <person name="Kim M.K."/>
        </authorList>
    </citation>
    <scope>NUCLEOTIDE SEQUENCE</scope>
    <source>
        <strain evidence="15">CA1-15</strain>
    </source>
</reference>
<evidence type="ECO:0000256" key="7">
    <source>
        <dbReference type="ARBA" id="ARBA00023065"/>
    </source>
</evidence>